<feature type="compositionally biased region" description="Acidic residues" evidence="1">
    <location>
        <begin position="25"/>
        <end position="36"/>
    </location>
</feature>
<gene>
    <name evidence="2" type="primary">PARPA_08658.1 scaffold 33451</name>
</gene>
<sequence length="113" mass="13084">MRYENFRSNITFRANEILNNKDTNNESEESENEDDERNPMPTVDNDDKTYDVSSPKNLGPFDTVDLALKELEYFAKDKQFSVRILSSDYNKKTNEKKNAIVACMSFGKSVLKK</sequence>
<dbReference type="Proteomes" id="UP000054107">
    <property type="component" value="Unassembled WGS sequence"/>
</dbReference>
<accession>A0A0B7N7W6</accession>
<proteinExistence type="predicted"/>
<keyword evidence="3" id="KW-1185">Reference proteome</keyword>
<name>A0A0B7N7W6_9FUNG</name>
<dbReference type="EMBL" id="LN731232">
    <property type="protein sequence ID" value="CEP14478.1"/>
    <property type="molecule type" value="Genomic_DNA"/>
</dbReference>
<dbReference type="AlphaFoldDB" id="A0A0B7N7W6"/>
<evidence type="ECO:0000313" key="3">
    <source>
        <dbReference type="Proteomes" id="UP000054107"/>
    </source>
</evidence>
<reference evidence="2 3" key="1">
    <citation type="submission" date="2014-09" db="EMBL/GenBank/DDBJ databases">
        <authorList>
            <person name="Ellenberger Sabrina"/>
        </authorList>
    </citation>
    <scope>NUCLEOTIDE SEQUENCE [LARGE SCALE GENOMIC DNA]</scope>
    <source>
        <strain evidence="2 3">CBS 412.66</strain>
    </source>
</reference>
<evidence type="ECO:0000256" key="1">
    <source>
        <dbReference type="SAM" id="MobiDB-lite"/>
    </source>
</evidence>
<protein>
    <submittedName>
        <fullName evidence="2">Uncharacterized protein</fullName>
    </submittedName>
</protein>
<feature type="region of interest" description="Disordered" evidence="1">
    <location>
        <begin position="17"/>
        <end position="56"/>
    </location>
</feature>
<organism evidence="2 3">
    <name type="scientific">Parasitella parasitica</name>
    <dbReference type="NCBI Taxonomy" id="35722"/>
    <lineage>
        <taxon>Eukaryota</taxon>
        <taxon>Fungi</taxon>
        <taxon>Fungi incertae sedis</taxon>
        <taxon>Mucoromycota</taxon>
        <taxon>Mucoromycotina</taxon>
        <taxon>Mucoromycetes</taxon>
        <taxon>Mucorales</taxon>
        <taxon>Mucorineae</taxon>
        <taxon>Mucoraceae</taxon>
        <taxon>Parasitella</taxon>
    </lineage>
</organism>
<evidence type="ECO:0000313" key="2">
    <source>
        <dbReference type="EMBL" id="CEP14478.1"/>
    </source>
</evidence>